<evidence type="ECO:0000313" key="2">
    <source>
        <dbReference type="EMBL" id="AHG92364.1"/>
    </source>
</evidence>
<geneLocation type="plasmid" evidence="2 3">
    <name>1</name>
</geneLocation>
<dbReference type="AlphaFoldDB" id="W0RMU5"/>
<reference evidence="2 3" key="1">
    <citation type="journal article" date="2014" name="Genome Announc.">
        <title>Genome Sequence and Methylome of Soil Bacterium Gemmatirosa kalamazoonensis KBS708T, a Member of the Rarely Cultivated Gemmatimonadetes Phylum.</title>
        <authorList>
            <person name="Debruyn J.M."/>
            <person name="Radosevich M."/>
            <person name="Wommack K.E."/>
            <person name="Polson S.W."/>
            <person name="Hauser L.J."/>
            <person name="Fawaz M.N."/>
            <person name="Korlach J."/>
            <person name="Tsai Y.C."/>
        </authorList>
    </citation>
    <scope>NUCLEOTIDE SEQUENCE [LARGE SCALE GENOMIC DNA]</scope>
    <source>
        <strain evidence="2 3">KBS708</strain>
        <plasmid evidence="3">Plasmid 1</plasmid>
    </source>
</reference>
<protein>
    <submittedName>
        <fullName evidence="2">Uncharacterized protein</fullName>
    </submittedName>
</protein>
<sequence length="162" mass="16907">MAHPGDPNQPDFPQTPWIVIPYWGGVGASADQGRADQRPLPPSPTPGPSANSSVASWACESIRVGGGGPADVFTPDVPTTISVDVRDYGRGSVLDVVVIDLWWAAPTPTFGLVTMTPPMAQAVGALSRDGTGALPPLTSTVQITIDAKYGQHVCLLARARRP</sequence>
<evidence type="ECO:0000256" key="1">
    <source>
        <dbReference type="SAM" id="MobiDB-lite"/>
    </source>
</evidence>
<dbReference type="HOGENOM" id="CLU_1633022_0_0_0"/>
<name>W0RMU5_9BACT</name>
<proteinExistence type="predicted"/>
<feature type="region of interest" description="Disordered" evidence="1">
    <location>
        <begin position="28"/>
        <end position="54"/>
    </location>
</feature>
<dbReference type="InParanoid" id="W0RMU5"/>
<keyword evidence="3" id="KW-1185">Reference proteome</keyword>
<organism evidence="2 3">
    <name type="scientific">Gemmatirosa kalamazoonensis</name>
    <dbReference type="NCBI Taxonomy" id="861299"/>
    <lineage>
        <taxon>Bacteria</taxon>
        <taxon>Pseudomonadati</taxon>
        <taxon>Gemmatimonadota</taxon>
        <taxon>Gemmatimonadia</taxon>
        <taxon>Gemmatimonadales</taxon>
        <taxon>Gemmatimonadaceae</taxon>
        <taxon>Gemmatirosa</taxon>
    </lineage>
</organism>
<dbReference type="Proteomes" id="UP000019151">
    <property type="component" value="Plasmid 1"/>
</dbReference>
<accession>W0RMU5</accession>
<evidence type="ECO:0000313" key="3">
    <source>
        <dbReference type="Proteomes" id="UP000019151"/>
    </source>
</evidence>
<dbReference type="EMBL" id="CP007129">
    <property type="protein sequence ID" value="AHG92364.1"/>
    <property type="molecule type" value="Genomic_DNA"/>
</dbReference>
<dbReference type="KEGG" id="gba:J421_4829"/>
<dbReference type="OrthoDB" id="8771283at2"/>
<gene>
    <name evidence="2" type="ORF">J421_4829</name>
</gene>
<keyword evidence="2" id="KW-0614">Plasmid</keyword>
<dbReference type="RefSeq" id="WP_025413708.1">
    <property type="nucleotide sequence ID" value="NZ_CP007129.1"/>
</dbReference>